<feature type="transmembrane region" description="Helical" evidence="6">
    <location>
        <begin position="48"/>
        <end position="70"/>
    </location>
</feature>
<dbReference type="SMART" id="SM00679">
    <property type="entry name" value="CTNS"/>
    <property type="match status" value="2"/>
</dbReference>
<evidence type="ECO:0000313" key="8">
    <source>
        <dbReference type="Proteomes" id="UP000799767"/>
    </source>
</evidence>
<evidence type="ECO:0000256" key="4">
    <source>
        <dbReference type="ARBA" id="ARBA00023136"/>
    </source>
</evidence>
<keyword evidence="2 6" id="KW-0812">Transmembrane</keyword>
<keyword evidence="8" id="KW-1185">Reference proteome</keyword>
<feature type="region of interest" description="Disordered" evidence="5">
    <location>
        <begin position="269"/>
        <end position="311"/>
    </location>
</feature>
<proteinExistence type="predicted"/>
<evidence type="ECO:0000256" key="6">
    <source>
        <dbReference type="SAM" id="Phobius"/>
    </source>
</evidence>
<keyword evidence="4 6" id="KW-0472">Membrane</keyword>
<feature type="transmembrane region" description="Helical" evidence="6">
    <location>
        <begin position="240"/>
        <end position="260"/>
    </location>
</feature>
<dbReference type="PANTHER" id="PTHR16201">
    <property type="entry name" value="SEVEN TRANSMEMBRANE PROTEIN 1-RELATED"/>
    <property type="match status" value="1"/>
</dbReference>
<evidence type="ECO:0008006" key="9">
    <source>
        <dbReference type="Google" id="ProtNLM"/>
    </source>
</evidence>
<feature type="compositionally biased region" description="Polar residues" evidence="5">
    <location>
        <begin position="284"/>
        <end position="299"/>
    </location>
</feature>
<reference evidence="7" key="1">
    <citation type="journal article" date="2020" name="Stud. Mycol.">
        <title>101 Dothideomycetes genomes: a test case for predicting lifestyles and emergence of pathogens.</title>
        <authorList>
            <person name="Haridas S."/>
            <person name="Albert R."/>
            <person name="Binder M."/>
            <person name="Bloem J."/>
            <person name="Labutti K."/>
            <person name="Salamov A."/>
            <person name="Andreopoulos B."/>
            <person name="Baker S."/>
            <person name="Barry K."/>
            <person name="Bills G."/>
            <person name="Bluhm B."/>
            <person name="Cannon C."/>
            <person name="Castanera R."/>
            <person name="Culley D."/>
            <person name="Daum C."/>
            <person name="Ezra D."/>
            <person name="Gonzalez J."/>
            <person name="Henrissat B."/>
            <person name="Kuo A."/>
            <person name="Liang C."/>
            <person name="Lipzen A."/>
            <person name="Lutzoni F."/>
            <person name="Magnuson J."/>
            <person name="Mondo S."/>
            <person name="Nolan M."/>
            <person name="Ohm R."/>
            <person name="Pangilinan J."/>
            <person name="Park H.-J."/>
            <person name="Ramirez L."/>
            <person name="Alfaro M."/>
            <person name="Sun H."/>
            <person name="Tritt A."/>
            <person name="Yoshinaga Y."/>
            <person name="Zwiers L.-H."/>
            <person name="Turgeon B."/>
            <person name="Goodwin S."/>
            <person name="Spatafora J."/>
            <person name="Crous P."/>
            <person name="Grigoriev I."/>
        </authorList>
    </citation>
    <scope>NUCLEOTIDE SEQUENCE</scope>
    <source>
        <strain evidence="7">CBS 113389</strain>
    </source>
</reference>
<evidence type="ECO:0000256" key="1">
    <source>
        <dbReference type="ARBA" id="ARBA00004141"/>
    </source>
</evidence>
<dbReference type="PANTHER" id="PTHR16201:SF11">
    <property type="entry name" value="PQ-LOOP REPEAT-CONTAINING PROTEIN"/>
    <property type="match status" value="1"/>
</dbReference>
<organism evidence="7 8">
    <name type="scientific">Neohortaea acidophila</name>
    <dbReference type="NCBI Taxonomy" id="245834"/>
    <lineage>
        <taxon>Eukaryota</taxon>
        <taxon>Fungi</taxon>
        <taxon>Dikarya</taxon>
        <taxon>Ascomycota</taxon>
        <taxon>Pezizomycotina</taxon>
        <taxon>Dothideomycetes</taxon>
        <taxon>Dothideomycetidae</taxon>
        <taxon>Mycosphaerellales</taxon>
        <taxon>Teratosphaeriaceae</taxon>
        <taxon>Neohortaea</taxon>
    </lineage>
</organism>
<evidence type="ECO:0000256" key="3">
    <source>
        <dbReference type="ARBA" id="ARBA00022989"/>
    </source>
</evidence>
<feature type="transmembrane region" description="Helical" evidence="6">
    <location>
        <begin position="209"/>
        <end position="228"/>
    </location>
</feature>
<dbReference type="OrthoDB" id="19344at2759"/>
<dbReference type="Pfam" id="PF04193">
    <property type="entry name" value="PQ-loop"/>
    <property type="match status" value="2"/>
</dbReference>
<name>A0A6A6PTV5_9PEZI</name>
<keyword evidence="3 6" id="KW-1133">Transmembrane helix</keyword>
<dbReference type="Proteomes" id="UP000799767">
    <property type="component" value="Unassembled WGS sequence"/>
</dbReference>
<feature type="transmembrane region" description="Helical" evidence="6">
    <location>
        <begin position="17"/>
        <end position="36"/>
    </location>
</feature>
<dbReference type="EMBL" id="MU001635">
    <property type="protein sequence ID" value="KAF2483121.1"/>
    <property type="molecule type" value="Genomic_DNA"/>
</dbReference>
<feature type="compositionally biased region" description="Basic residues" evidence="5">
    <location>
        <begin position="301"/>
        <end position="311"/>
    </location>
</feature>
<dbReference type="AlphaFoldDB" id="A0A6A6PTV5"/>
<gene>
    <name evidence="7" type="ORF">BDY17DRAFT_250192</name>
</gene>
<feature type="transmembrane region" description="Helical" evidence="6">
    <location>
        <begin position="142"/>
        <end position="168"/>
    </location>
</feature>
<evidence type="ECO:0000256" key="5">
    <source>
        <dbReference type="SAM" id="MobiDB-lite"/>
    </source>
</evidence>
<evidence type="ECO:0000313" key="7">
    <source>
        <dbReference type="EMBL" id="KAF2483121.1"/>
    </source>
</evidence>
<dbReference type="InterPro" id="IPR006603">
    <property type="entry name" value="PQ-loop_rpt"/>
</dbReference>
<comment type="subcellular location">
    <subcellularLocation>
        <location evidence="1">Membrane</location>
        <topology evidence="1">Multi-pass membrane protein</topology>
    </subcellularLocation>
</comment>
<evidence type="ECO:0000256" key="2">
    <source>
        <dbReference type="ARBA" id="ARBA00022692"/>
    </source>
</evidence>
<dbReference type="InterPro" id="IPR051415">
    <property type="entry name" value="LAAT-1"/>
</dbReference>
<dbReference type="RefSeq" id="XP_033589691.1">
    <property type="nucleotide sequence ID" value="XM_033731043.1"/>
</dbReference>
<feature type="transmembrane region" description="Helical" evidence="6">
    <location>
        <begin position="90"/>
        <end position="117"/>
    </location>
</feature>
<protein>
    <recommendedName>
        <fullName evidence="9">PQ loop repeat-domain-containing protein</fullName>
    </recommendedName>
</protein>
<dbReference type="Gene3D" id="1.20.1280.290">
    <property type="match status" value="1"/>
</dbReference>
<dbReference type="GO" id="GO:0016020">
    <property type="term" value="C:membrane"/>
    <property type="evidence" value="ECO:0007669"/>
    <property type="project" value="UniProtKB-SubCell"/>
</dbReference>
<dbReference type="GeneID" id="54472045"/>
<accession>A0A6A6PTV5</accession>
<sequence length="311" mass="34018">MQPVSRTCEHLASPNPWTVFLAAFILVGVLVSYLPQHIKIISRRSSEGLSPWWVLLGGLSGMAAIANILVLPASRADMRCCKEVSGGECAAALLGVAQIGLQWSCFMFIVLLFLIFFPTDDVDLTSSTASLTHTPPPKRRDAVIVGISVLLALLTIGIASLVVIFAFPHHVAQTWANVLGTGSSALAMVQYLPQIYFTWQMGEIKSLSILTMLIQVPGAFLFALSLWLRVGWEGWSTWTVFIVTGFLQAFLLALAIRYYFAARRQEVVGESDGESVDREAEGPSETTALLPNSSRNGKASTTRRRSTERRT</sequence>